<dbReference type="SUPFAM" id="SSF56655">
    <property type="entry name" value="Carbohydrate phosphatase"/>
    <property type="match status" value="1"/>
</dbReference>
<keyword evidence="8 10" id="KW-0460">Magnesium</keyword>
<dbReference type="PRINTS" id="PR00377">
    <property type="entry name" value="IMPHPHTASES"/>
</dbReference>
<feature type="binding site" evidence="10">
    <location>
        <position position="81"/>
    </location>
    <ligand>
        <name>Mg(2+)</name>
        <dbReference type="ChEBI" id="CHEBI:18420"/>
        <label>1</label>
    </ligand>
</feature>
<keyword evidence="5" id="KW-0997">Cell inner membrane</keyword>
<evidence type="ECO:0000313" key="12">
    <source>
        <dbReference type="Proteomes" id="UP001304683"/>
    </source>
</evidence>
<reference evidence="11 12" key="1">
    <citation type="submission" date="2023-08" db="EMBL/GenBank/DDBJ databases">
        <title>Genome sequence of Thermaerobacter compostii strain Ins1, a spore-forming filamentous bacterium isolated from a deep geothermal reservoir.</title>
        <authorList>
            <person name="Bregnard D."/>
            <person name="Gonzalez D."/>
            <person name="Junier P."/>
        </authorList>
    </citation>
    <scope>NUCLEOTIDE SEQUENCE [LARGE SCALE GENOMIC DNA]</scope>
    <source>
        <strain evidence="11 12">Ins1</strain>
    </source>
</reference>
<dbReference type="RefSeq" id="WP_318751207.1">
    <property type="nucleotide sequence ID" value="NZ_CP132508.1"/>
</dbReference>
<dbReference type="Proteomes" id="UP001304683">
    <property type="component" value="Chromosome"/>
</dbReference>
<keyword evidence="4 10" id="KW-1003">Cell membrane</keyword>
<dbReference type="InterPro" id="IPR020550">
    <property type="entry name" value="Inositol_monophosphatase_CS"/>
</dbReference>
<dbReference type="HAMAP" id="MF_02095">
    <property type="entry name" value="CysQ"/>
    <property type="match status" value="1"/>
</dbReference>
<comment type="cofactor">
    <cofactor evidence="10">
        <name>Mg(2+)</name>
        <dbReference type="ChEBI" id="CHEBI:18420"/>
    </cofactor>
</comment>
<feature type="binding site" evidence="10">
    <location>
        <position position="101"/>
    </location>
    <ligand>
        <name>Mg(2+)</name>
        <dbReference type="ChEBI" id="CHEBI:18420"/>
        <label>2</label>
    </ligand>
</feature>
<dbReference type="NCBIfam" id="TIGR01331">
    <property type="entry name" value="bisphos_cysQ"/>
    <property type="match status" value="1"/>
</dbReference>
<dbReference type="EC" id="3.1.3.7" evidence="10"/>
<evidence type="ECO:0000256" key="2">
    <source>
        <dbReference type="ARBA" id="ARBA00001625"/>
    </source>
</evidence>
<sequence length="288" mass="31625">MSMPQDARQRFQPPLDAYAEIALSAAREAGATLLEYYMGTGVGTVRLKDDSSPLTEADLASHRVLVRVLKQAAPDLPMLSEEARMIPYAERTAWSRYWLIDPLDGTKGFLKRTDEFTVNIALVEQGAPVVGVVHAPALRQTFVAVKGGGAYRLGDNGQWVRLSTVRVDPKRIRILASRHHAGPVVQRLLERVAGAETVSMDGALKFCLIAEGRADLYYRDGPTMEWDTAAGQCILEEAGGVVRTAEGDTLTYNKVELVNPPFVAAGDPSIDWTNRIQRILEDCDWMGA</sequence>
<evidence type="ECO:0000256" key="7">
    <source>
        <dbReference type="ARBA" id="ARBA00022801"/>
    </source>
</evidence>
<feature type="binding site" evidence="10">
    <location>
        <position position="103"/>
    </location>
    <ligand>
        <name>Mg(2+)</name>
        <dbReference type="ChEBI" id="CHEBI:18420"/>
        <label>1</label>
    </ligand>
</feature>
<gene>
    <name evidence="10 11" type="primary">cysQ</name>
    <name evidence="11" type="ORF">Q5761_03360</name>
</gene>
<accession>A0ABZ0QRQ8</accession>
<feature type="binding site" evidence="10">
    <location>
        <position position="104"/>
    </location>
    <ligand>
        <name>Mg(2+)</name>
        <dbReference type="ChEBI" id="CHEBI:18420"/>
        <label>2</label>
    </ligand>
</feature>
<keyword evidence="7 10" id="KW-0378">Hydrolase</keyword>
<dbReference type="PANTHER" id="PTHR43028:SF5">
    <property type="entry name" value="3'(2'),5'-BISPHOSPHATE NUCLEOTIDASE 1"/>
    <property type="match status" value="1"/>
</dbReference>
<name>A0ABZ0QRQ8_9FIRM</name>
<evidence type="ECO:0000256" key="4">
    <source>
        <dbReference type="ARBA" id="ARBA00022475"/>
    </source>
</evidence>
<dbReference type="InterPro" id="IPR050725">
    <property type="entry name" value="CysQ/Inositol_MonoPase"/>
</dbReference>
<dbReference type="InterPro" id="IPR020583">
    <property type="entry name" value="Inositol_monoP_metal-BS"/>
</dbReference>
<keyword evidence="9 10" id="KW-0472">Membrane</keyword>
<feature type="binding site" evidence="10">
    <location>
        <begin position="103"/>
        <end position="106"/>
    </location>
    <ligand>
        <name>substrate</name>
    </ligand>
</feature>
<dbReference type="CDD" id="cd01638">
    <property type="entry name" value="CysQ"/>
    <property type="match status" value="1"/>
</dbReference>
<evidence type="ECO:0000256" key="8">
    <source>
        <dbReference type="ARBA" id="ARBA00022842"/>
    </source>
</evidence>
<comment type="catalytic activity">
    <reaction evidence="2 10">
        <text>adenosine 3',5'-bisphosphate + H2O = AMP + phosphate</text>
        <dbReference type="Rhea" id="RHEA:10040"/>
        <dbReference type="ChEBI" id="CHEBI:15377"/>
        <dbReference type="ChEBI" id="CHEBI:43474"/>
        <dbReference type="ChEBI" id="CHEBI:58343"/>
        <dbReference type="ChEBI" id="CHEBI:456215"/>
        <dbReference type="EC" id="3.1.3.7"/>
    </reaction>
</comment>
<dbReference type="Gene3D" id="3.40.190.80">
    <property type="match status" value="1"/>
</dbReference>
<comment type="catalytic activity">
    <reaction evidence="1">
        <text>a myo-inositol phosphate + H2O = myo-inositol + phosphate</text>
        <dbReference type="Rhea" id="RHEA:24056"/>
        <dbReference type="ChEBI" id="CHEBI:15377"/>
        <dbReference type="ChEBI" id="CHEBI:17268"/>
        <dbReference type="ChEBI" id="CHEBI:43474"/>
        <dbReference type="ChEBI" id="CHEBI:84139"/>
        <dbReference type="EC" id="3.1.3.25"/>
    </reaction>
</comment>
<dbReference type="EMBL" id="CP132508">
    <property type="protein sequence ID" value="WPD19718.1"/>
    <property type="molecule type" value="Genomic_DNA"/>
</dbReference>
<organism evidence="11 12">
    <name type="scientific">Thermaerobacter composti</name>
    <dbReference type="NCBI Taxonomy" id="554949"/>
    <lineage>
        <taxon>Bacteria</taxon>
        <taxon>Bacillati</taxon>
        <taxon>Bacillota</taxon>
        <taxon>Clostridia</taxon>
        <taxon>Eubacteriales</taxon>
        <taxon>Clostridiales Family XVII. Incertae Sedis</taxon>
        <taxon>Thermaerobacter</taxon>
    </lineage>
</organism>
<dbReference type="Gene3D" id="3.30.540.10">
    <property type="entry name" value="Fructose-1,6-Bisphosphatase, subunit A, domain 1"/>
    <property type="match status" value="1"/>
</dbReference>
<dbReference type="PROSITE" id="PS00630">
    <property type="entry name" value="IMP_2"/>
    <property type="match status" value="1"/>
</dbReference>
<evidence type="ECO:0000256" key="1">
    <source>
        <dbReference type="ARBA" id="ARBA00001033"/>
    </source>
</evidence>
<dbReference type="PROSITE" id="PS00629">
    <property type="entry name" value="IMP_1"/>
    <property type="match status" value="1"/>
</dbReference>
<dbReference type="Pfam" id="PF00459">
    <property type="entry name" value="Inositol_P"/>
    <property type="match status" value="1"/>
</dbReference>
<comment type="similarity">
    <text evidence="3 10">Belongs to the inositol monophosphatase superfamily. CysQ family.</text>
</comment>
<proteinExistence type="inferred from homology"/>
<evidence type="ECO:0000256" key="6">
    <source>
        <dbReference type="ARBA" id="ARBA00022723"/>
    </source>
</evidence>
<feature type="binding site" evidence="10">
    <location>
        <position position="101"/>
    </location>
    <ligand>
        <name>Mg(2+)</name>
        <dbReference type="ChEBI" id="CHEBI:18420"/>
        <label>1</label>
    </ligand>
</feature>
<keyword evidence="12" id="KW-1185">Reference proteome</keyword>
<dbReference type="InterPro" id="IPR000760">
    <property type="entry name" value="Inositol_monophosphatase-like"/>
</dbReference>
<evidence type="ECO:0000256" key="10">
    <source>
        <dbReference type="HAMAP-Rule" id="MF_02095"/>
    </source>
</evidence>
<evidence type="ECO:0000313" key="11">
    <source>
        <dbReference type="EMBL" id="WPD19718.1"/>
    </source>
</evidence>
<keyword evidence="6 10" id="KW-0479">Metal-binding</keyword>
<evidence type="ECO:0000256" key="3">
    <source>
        <dbReference type="ARBA" id="ARBA00005289"/>
    </source>
</evidence>
<evidence type="ECO:0000256" key="5">
    <source>
        <dbReference type="ARBA" id="ARBA00022519"/>
    </source>
</evidence>
<dbReference type="PANTHER" id="PTHR43028">
    <property type="entry name" value="3'(2'),5'-BISPHOSPHATE NUCLEOTIDASE 1"/>
    <property type="match status" value="1"/>
</dbReference>
<comment type="subcellular location">
    <subcellularLocation>
        <location evidence="10">Cell membrane</location>
        <topology evidence="10">Peripheral membrane protein</topology>
        <orientation evidence="10">Cytoplasmic side</orientation>
    </subcellularLocation>
</comment>
<evidence type="ECO:0000256" key="9">
    <source>
        <dbReference type="ARBA" id="ARBA00023136"/>
    </source>
</evidence>
<comment type="function">
    <text evidence="10">Converts adenosine-3',5'-bisphosphate (PAP) to AMP.</text>
</comment>
<feature type="binding site" evidence="10">
    <location>
        <position position="227"/>
    </location>
    <ligand>
        <name>Mg(2+)</name>
        <dbReference type="ChEBI" id="CHEBI:18420"/>
        <label>2</label>
    </ligand>
</feature>
<feature type="binding site" evidence="10">
    <location>
        <position position="81"/>
    </location>
    <ligand>
        <name>substrate</name>
    </ligand>
</feature>
<dbReference type="GO" id="GO:0008441">
    <property type="term" value="F:3'(2'),5'-bisphosphate nucleotidase activity"/>
    <property type="evidence" value="ECO:0007669"/>
    <property type="project" value="UniProtKB-EC"/>
</dbReference>
<feature type="binding site" evidence="10">
    <location>
        <position position="227"/>
    </location>
    <ligand>
        <name>substrate</name>
    </ligand>
</feature>
<protein>
    <recommendedName>
        <fullName evidence="10">3'(2'),5'-bisphosphate nucleotidase CysQ</fullName>
        <ecNumber evidence="10">3.1.3.7</ecNumber>
    </recommendedName>
    <alternativeName>
        <fullName evidence="10">3'(2'),5-bisphosphonucleoside 3'(2')-phosphohydrolase</fullName>
    </alternativeName>
    <alternativeName>
        <fullName evidence="10">3'-phosphoadenosine 5'-phosphate phosphatase</fullName>
        <shortName evidence="10">PAP phosphatase</shortName>
    </alternativeName>
</protein>
<dbReference type="InterPro" id="IPR006240">
    <property type="entry name" value="CysQ"/>
</dbReference>